<dbReference type="InterPro" id="IPR009061">
    <property type="entry name" value="DNA-bd_dom_put_sf"/>
</dbReference>
<evidence type="ECO:0000259" key="1">
    <source>
        <dbReference type="Pfam" id="PF12728"/>
    </source>
</evidence>
<sequence>MSSITIREAADALDVSIPTIRNWINSGRLKAYKTNGNHGLEYRIELEEIARIKGEQPEKTIVIHQEQTDPTFEVPSSWLLGQLSGSIKDIVREVIRDEVEMMRVDIRDEIRQEFVKAEERVVERDRKLMEVLREIQNIRKQEAESFSWWNRLRGKR</sequence>
<dbReference type="OrthoDB" id="4379323at2"/>
<accession>A0A101XQH7</accession>
<name>A0A101XQH7_9BACL</name>
<comment type="caution">
    <text evidence="3">The sequence shown here is derived from an EMBL/GenBank/DDBJ whole genome shotgun (WGS) entry which is preliminary data.</text>
</comment>
<dbReference type="Gene3D" id="1.10.1660.10">
    <property type="match status" value="1"/>
</dbReference>
<protein>
    <recommendedName>
        <fullName evidence="5">Helix-turn-helix domain-containing protein</fullName>
    </recommendedName>
</protein>
<dbReference type="AlphaFoldDB" id="A0A101XQH7"/>
<dbReference type="Pfam" id="PF12728">
    <property type="entry name" value="HTH_17"/>
    <property type="match status" value="1"/>
</dbReference>
<evidence type="ECO:0000313" key="3">
    <source>
        <dbReference type="EMBL" id="KUO95678.1"/>
    </source>
</evidence>
<evidence type="ECO:0000259" key="2">
    <source>
        <dbReference type="Pfam" id="PF13152"/>
    </source>
</evidence>
<proteinExistence type="predicted"/>
<dbReference type="NCBIfam" id="TIGR01764">
    <property type="entry name" value="excise"/>
    <property type="match status" value="1"/>
</dbReference>
<evidence type="ECO:0008006" key="5">
    <source>
        <dbReference type="Google" id="ProtNLM"/>
    </source>
</evidence>
<dbReference type="RefSeq" id="WP_067716509.1">
    <property type="nucleotide sequence ID" value="NZ_LPVJ01000040.1"/>
</dbReference>
<dbReference type="Pfam" id="PF13152">
    <property type="entry name" value="DUF3967"/>
    <property type="match status" value="1"/>
</dbReference>
<feature type="domain" description="DUF3967" evidence="2">
    <location>
        <begin position="120"/>
        <end position="141"/>
    </location>
</feature>
<dbReference type="InterPro" id="IPR025052">
    <property type="entry name" value="DUF3967"/>
</dbReference>
<organism evidence="3 4">
    <name type="scientific">Ferroacidibacillus organovorans</name>
    <dbReference type="NCBI Taxonomy" id="1765683"/>
    <lineage>
        <taxon>Bacteria</taxon>
        <taxon>Bacillati</taxon>
        <taxon>Bacillota</taxon>
        <taxon>Bacilli</taxon>
        <taxon>Bacillales</taxon>
        <taxon>Alicyclobacillaceae</taxon>
        <taxon>Ferroacidibacillus</taxon>
    </lineage>
</organism>
<dbReference type="InterPro" id="IPR041657">
    <property type="entry name" value="HTH_17"/>
</dbReference>
<dbReference type="InterPro" id="IPR010093">
    <property type="entry name" value="SinI_DNA-bd"/>
</dbReference>
<keyword evidence="4" id="KW-1185">Reference proteome</keyword>
<gene>
    <name evidence="3" type="ORF">ATW55_15245</name>
</gene>
<dbReference type="SUPFAM" id="SSF46955">
    <property type="entry name" value="Putative DNA-binding domain"/>
    <property type="match status" value="1"/>
</dbReference>
<feature type="domain" description="Helix-turn-helix" evidence="1">
    <location>
        <begin position="5"/>
        <end position="51"/>
    </location>
</feature>
<dbReference type="GO" id="GO:0003677">
    <property type="term" value="F:DNA binding"/>
    <property type="evidence" value="ECO:0007669"/>
    <property type="project" value="InterPro"/>
</dbReference>
<reference evidence="3 4" key="1">
    <citation type="submission" date="2015-12" db="EMBL/GenBank/DDBJ databases">
        <title>Draft genome sequence of Acidibacillus ferrooxidans ITV001, isolated from a chalcopyrite acid mine drainage site in Brazil.</title>
        <authorList>
            <person name="Dall'Agnol H."/>
            <person name="Nancucheo I."/>
            <person name="Johnson B."/>
            <person name="Oliveira R."/>
            <person name="Leite L."/>
            <person name="Pylro V."/>
            <person name="Nunes G.L."/>
            <person name="Tzotzos G."/>
            <person name="Fernandes G.R."/>
            <person name="Dutra J."/>
            <person name="Orellana S.C."/>
            <person name="Oliveira G."/>
        </authorList>
    </citation>
    <scope>NUCLEOTIDE SEQUENCE [LARGE SCALE GENOMIC DNA]</scope>
    <source>
        <strain evidence="4">ITV01</strain>
    </source>
</reference>
<evidence type="ECO:0000313" key="4">
    <source>
        <dbReference type="Proteomes" id="UP000053557"/>
    </source>
</evidence>
<dbReference type="EMBL" id="LPVJ01000040">
    <property type="protein sequence ID" value="KUO95678.1"/>
    <property type="molecule type" value="Genomic_DNA"/>
</dbReference>
<dbReference type="CDD" id="cd04762">
    <property type="entry name" value="HTH_MerR-trunc"/>
    <property type="match status" value="1"/>
</dbReference>
<dbReference type="Proteomes" id="UP000053557">
    <property type="component" value="Unassembled WGS sequence"/>
</dbReference>